<evidence type="ECO:0000313" key="1">
    <source>
        <dbReference type="EMBL" id="KAH7964891.1"/>
    </source>
</evidence>
<accession>A0ACB8DAE0</accession>
<reference evidence="1" key="1">
    <citation type="submission" date="2020-05" db="EMBL/GenBank/DDBJ databases">
        <title>Large-scale comparative analyses of tick genomes elucidate their genetic diversity and vector capacities.</title>
        <authorList>
            <person name="Jia N."/>
            <person name="Wang J."/>
            <person name="Shi W."/>
            <person name="Du L."/>
            <person name="Sun Y."/>
            <person name="Zhan W."/>
            <person name="Jiang J."/>
            <person name="Wang Q."/>
            <person name="Zhang B."/>
            <person name="Ji P."/>
            <person name="Sakyi L.B."/>
            <person name="Cui X."/>
            <person name="Yuan T."/>
            <person name="Jiang B."/>
            <person name="Yang W."/>
            <person name="Lam T.T.-Y."/>
            <person name="Chang Q."/>
            <person name="Ding S."/>
            <person name="Wang X."/>
            <person name="Zhu J."/>
            <person name="Ruan X."/>
            <person name="Zhao L."/>
            <person name="Wei J."/>
            <person name="Que T."/>
            <person name="Du C."/>
            <person name="Cheng J."/>
            <person name="Dai P."/>
            <person name="Han X."/>
            <person name="Huang E."/>
            <person name="Gao Y."/>
            <person name="Liu J."/>
            <person name="Shao H."/>
            <person name="Ye R."/>
            <person name="Li L."/>
            <person name="Wei W."/>
            <person name="Wang X."/>
            <person name="Wang C."/>
            <person name="Yang T."/>
            <person name="Huo Q."/>
            <person name="Li W."/>
            <person name="Guo W."/>
            <person name="Chen H."/>
            <person name="Zhou L."/>
            <person name="Ni X."/>
            <person name="Tian J."/>
            <person name="Zhou Y."/>
            <person name="Sheng Y."/>
            <person name="Liu T."/>
            <person name="Pan Y."/>
            <person name="Xia L."/>
            <person name="Li J."/>
            <person name="Zhao F."/>
            <person name="Cao W."/>
        </authorList>
    </citation>
    <scope>NUCLEOTIDE SEQUENCE</scope>
    <source>
        <strain evidence="1">Dsil-2018</strain>
    </source>
</reference>
<name>A0ACB8DAE0_DERSI</name>
<dbReference type="EMBL" id="CM023471">
    <property type="protein sequence ID" value="KAH7964891.1"/>
    <property type="molecule type" value="Genomic_DNA"/>
</dbReference>
<comment type="caution">
    <text evidence="1">The sequence shown here is derived from an EMBL/GenBank/DDBJ whole genome shotgun (WGS) entry which is preliminary data.</text>
</comment>
<keyword evidence="2" id="KW-1185">Reference proteome</keyword>
<protein>
    <submittedName>
        <fullName evidence="1">Uncharacterized protein</fullName>
    </submittedName>
</protein>
<dbReference type="Proteomes" id="UP000821865">
    <property type="component" value="Chromosome 2"/>
</dbReference>
<sequence>MAPGKLLGRLLIVAIVSLFDAIDDVDADDGIQWLGDACNDDDDCHDAFNLLCVKGQCACKQGFVSAQFSCHPASPLGGKCTYHAQCQYSDPHSACDLTGHCVCVDGFTPRRDTVTTKKCAADADDDRYHSSYGSGVTTFGIIVLVLAFVLAVACLLKFVICNWNQQQSPPLRKHSRKYNYLTVGYLKDNETQALLPPGRRPPSYSEATRVPQITISDYSSLSHPTTTVYTST</sequence>
<gene>
    <name evidence="1" type="ORF">HPB49_002295</name>
</gene>
<organism evidence="1 2">
    <name type="scientific">Dermacentor silvarum</name>
    <name type="common">Tick</name>
    <dbReference type="NCBI Taxonomy" id="543639"/>
    <lineage>
        <taxon>Eukaryota</taxon>
        <taxon>Metazoa</taxon>
        <taxon>Ecdysozoa</taxon>
        <taxon>Arthropoda</taxon>
        <taxon>Chelicerata</taxon>
        <taxon>Arachnida</taxon>
        <taxon>Acari</taxon>
        <taxon>Parasitiformes</taxon>
        <taxon>Ixodida</taxon>
        <taxon>Ixodoidea</taxon>
        <taxon>Ixodidae</taxon>
        <taxon>Rhipicephalinae</taxon>
        <taxon>Dermacentor</taxon>
    </lineage>
</organism>
<evidence type="ECO:0000313" key="2">
    <source>
        <dbReference type="Proteomes" id="UP000821865"/>
    </source>
</evidence>
<proteinExistence type="predicted"/>